<proteinExistence type="predicted"/>
<organism evidence="1 2">
    <name type="scientific">Hungatella hathewayi</name>
    <dbReference type="NCBI Taxonomy" id="154046"/>
    <lineage>
        <taxon>Bacteria</taxon>
        <taxon>Bacillati</taxon>
        <taxon>Bacillota</taxon>
        <taxon>Clostridia</taxon>
        <taxon>Lachnospirales</taxon>
        <taxon>Lachnospiraceae</taxon>
        <taxon>Hungatella</taxon>
    </lineage>
</organism>
<comment type="caution">
    <text evidence="1">The sequence shown here is derived from an EMBL/GenBank/DDBJ whole genome shotgun (WGS) entry which is preliminary data.</text>
</comment>
<sequence>MPYATITNVTIDENRKKVILQIGNIEKSFKYQMKDCFGSPQDETLRAFFRYLKSIKKFI</sequence>
<gene>
    <name evidence="1" type="ORF">DXC39_29275</name>
</gene>
<protein>
    <submittedName>
        <fullName evidence="1">Uncharacterized protein</fullName>
    </submittedName>
</protein>
<accession>A0A3E4TSD3</accession>
<dbReference type="Proteomes" id="UP000261257">
    <property type="component" value="Unassembled WGS sequence"/>
</dbReference>
<dbReference type="EMBL" id="QSSQ01000051">
    <property type="protein sequence ID" value="RGL94439.1"/>
    <property type="molecule type" value="Genomic_DNA"/>
</dbReference>
<evidence type="ECO:0000313" key="2">
    <source>
        <dbReference type="Proteomes" id="UP000261257"/>
    </source>
</evidence>
<evidence type="ECO:0000313" key="1">
    <source>
        <dbReference type="EMBL" id="RGL94439.1"/>
    </source>
</evidence>
<reference evidence="1 2" key="1">
    <citation type="submission" date="2018-08" db="EMBL/GenBank/DDBJ databases">
        <title>A genome reference for cultivated species of the human gut microbiota.</title>
        <authorList>
            <person name="Zou Y."/>
            <person name="Xue W."/>
            <person name="Luo G."/>
        </authorList>
    </citation>
    <scope>NUCLEOTIDE SEQUENCE [LARGE SCALE GENOMIC DNA]</scope>
    <source>
        <strain evidence="1 2">TF05-11AC</strain>
    </source>
</reference>
<name>A0A3E4TSD3_9FIRM</name>
<dbReference type="AlphaFoldDB" id="A0A3E4TSD3"/>